<feature type="compositionally biased region" description="Basic and acidic residues" evidence="10">
    <location>
        <begin position="237"/>
        <end position="250"/>
    </location>
</feature>
<name>A0A830CBD3_9LAMI</name>
<comment type="function">
    <text evidence="9">Transcription factor that binds specifically to a 5'-AA[AG]G-3' consensus core sequence.</text>
</comment>
<feature type="compositionally biased region" description="Polar residues" evidence="10">
    <location>
        <begin position="116"/>
        <end position="125"/>
    </location>
</feature>
<keyword evidence="13" id="KW-1185">Reference proteome</keyword>
<feature type="non-terminal residue" evidence="12">
    <location>
        <position position="1"/>
    </location>
</feature>
<comment type="subcellular location">
    <subcellularLocation>
        <location evidence="8 9">Nucleus</location>
    </subcellularLocation>
</comment>
<dbReference type="Proteomes" id="UP000653305">
    <property type="component" value="Unassembled WGS sequence"/>
</dbReference>
<evidence type="ECO:0000256" key="10">
    <source>
        <dbReference type="SAM" id="MobiDB-lite"/>
    </source>
</evidence>
<dbReference type="PANTHER" id="PTHR31992:SF285">
    <property type="entry name" value="DOF ZINC FINGER PROTEIN DOF4.6"/>
    <property type="match status" value="1"/>
</dbReference>
<comment type="caution">
    <text evidence="12">The sequence shown here is derived from an EMBL/GenBank/DDBJ whole genome shotgun (WGS) entry which is preliminary data.</text>
</comment>
<evidence type="ECO:0000256" key="3">
    <source>
        <dbReference type="ARBA" id="ARBA00022833"/>
    </source>
</evidence>
<dbReference type="InterPro" id="IPR045174">
    <property type="entry name" value="Dof"/>
</dbReference>
<protein>
    <recommendedName>
        <fullName evidence="9">Dof zinc finger protein</fullName>
    </recommendedName>
</protein>
<evidence type="ECO:0000256" key="7">
    <source>
        <dbReference type="ARBA" id="ARBA00023242"/>
    </source>
</evidence>
<evidence type="ECO:0000256" key="9">
    <source>
        <dbReference type="RuleBase" id="RU369094"/>
    </source>
</evidence>
<gene>
    <name evidence="12" type="ORF">PHJA_001511800</name>
</gene>
<dbReference type="OrthoDB" id="1927254at2759"/>
<feature type="compositionally biased region" description="Low complexity" evidence="10">
    <location>
        <begin position="12"/>
        <end position="24"/>
    </location>
</feature>
<dbReference type="EMBL" id="BMAC01000321">
    <property type="protein sequence ID" value="GFP93674.1"/>
    <property type="molecule type" value="Genomic_DNA"/>
</dbReference>
<dbReference type="PROSITE" id="PS50884">
    <property type="entry name" value="ZF_DOF_2"/>
    <property type="match status" value="1"/>
</dbReference>
<sequence>QGIGSVVRAIENTRPTTETNNNKKPTIRPNKEHQALNCPRCNSNNTKFCYYNNYSLSQPRYLCKTCKRYWTDGGNLRSVPVGGGSRRNKRPSSSSSSNNISSKKVIPYNLSPPKVSPQNPKTHDGQTLNLDFNPSACNGISEFGALPFGLALKNLNPQNPNFCSSSFSNYNLPFSSLISMPVPNSNSVFSSSSFNDHNIMHDYFKPSLSFSLDHHGLENGYVNNLQAVDQENPFEELKPSDHHQFDEQGKRQLNGDWNGSW</sequence>
<accession>A0A830CBD3</accession>
<keyword evidence="5 8" id="KW-0238">DNA-binding</keyword>
<keyword evidence="2 8" id="KW-0863">Zinc-finger</keyword>
<evidence type="ECO:0000256" key="2">
    <source>
        <dbReference type="ARBA" id="ARBA00022771"/>
    </source>
</evidence>
<feature type="region of interest" description="Disordered" evidence="10">
    <location>
        <begin position="237"/>
        <end position="261"/>
    </location>
</feature>
<feature type="region of interest" description="Disordered" evidence="10">
    <location>
        <begin position="1"/>
        <end position="31"/>
    </location>
</feature>
<evidence type="ECO:0000256" key="6">
    <source>
        <dbReference type="ARBA" id="ARBA00023163"/>
    </source>
</evidence>
<keyword evidence="3 9" id="KW-0862">Zinc</keyword>
<evidence type="ECO:0000256" key="1">
    <source>
        <dbReference type="ARBA" id="ARBA00022723"/>
    </source>
</evidence>
<dbReference type="GO" id="GO:0003677">
    <property type="term" value="F:DNA binding"/>
    <property type="evidence" value="ECO:0007669"/>
    <property type="project" value="UniProtKB-UniRule"/>
</dbReference>
<dbReference type="PROSITE" id="PS01361">
    <property type="entry name" value="ZF_DOF_1"/>
    <property type="match status" value="1"/>
</dbReference>
<dbReference type="GO" id="GO:0005634">
    <property type="term" value="C:nucleus"/>
    <property type="evidence" value="ECO:0007669"/>
    <property type="project" value="UniProtKB-SubCell"/>
</dbReference>
<keyword evidence="7 8" id="KW-0539">Nucleus</keyword>
<dbReference type="GO" id="GO:0008270">
    <property type="term" value="F:zinc ion binding"/>
    <property type="evidence" value="ECO:0007669"/>
    <property type="project" value="UniProtKB-KW"/>
</dbReference>
<evidence type="ECO:0000256" key="4">
    <source>
        <dbReference type="ARBA" id="ARBA00023015"/>
    </source>
</evidence>
<dbReference type="Pfam" id="PF02701">
    <property type="entry name" value="Zn_ribbon_Dof"/>
    <property type="match status" value="1"/>
</dbReference>
<proteinExistence type="predicted"/>
<evidence type="ECO:0000256" key="8">
    <source>
        <dbReference type="PROSITE-ProRule" id="PRU00071"/>
    </source>
</evidence>
<organism evidence="12 13">
    <name type="scientific">Phtheirospermum japonicum</name>
    <dbReference type="NCBI Taxonomy" id="374723"/>
    <lineage>
        <taxon>Eukaryota</taxon>
        <taxon>Viridiplantae</taxon>
        <taxon>Streptophyta</taxon>
        <taxon>Embryophyta</taxon>
        <taxon>Tracheophyta</taxon>
        <taxon>Spermatophyta</taxon>
        <taxon>Magnoliopsida</taxon>
        <taxon>eudicotyledons</taxon>
        <taxon>Gunneridae</taxon>
        <taxon>Pentapetalae</taxon>
        <taxon>asterids</taxon>
        <taxon>lamiids</taxon>
        <taxon>Lamiales</taxon>
        <taxon>Orobanchaceae</taxon>
        <taxon>Orobanchaceae incertae sedis</taxon>
        <taxon>Phtheirospermum</taxon>
    </lineage>
</organism>
<evidence type="ECO:0000256" key="5">
    <source>
        <dbReference type="ARBA" id="ARBA00023125"/>
    </source>
</evidence>
<keyword evidence="6 9" id="KW-0804">Transcription</keyword>
<feature type="region of interest" description="Disordered" evidence="10">
    <location>
        <begin position="77"/>
        <end position="125"/>
    </location>
</feature>
<dbReference type="InterPro" id="IPR003851">
    <property type="entry name" value="Znf_Dof"/>
</dbReference>
<dbReference type="GO" id="GO:0003700">
    <property type="term" value="F:DNA-binding transcription factor activity"/>
    <property type="evidence" value="ECO:0007669"/>
    <property type="project" value="UniProtKB-UniRule"/>
</dbReference>
<keyword evidence="1 9" id="KW-0479">Metal-binding</keyword>
<evidence type="ECO:0000259" key="11">
    <source>
        <dbReference type="PROSITE" id="PS50884"/>
    </source>
</evidence>
<dbReference type="AlphaFoldDB" id="A0A830CBD3"/>
<dbReference type="PANTHER" id="PTHR31992">
    <property type="entry name" value="DOF ZINC FINGER PROTEIN DOF1.4-RELATED"/>
    <property type="match status" value="1"/>
</dbReference>
<feature type="domain" description="Dof-type" evidence="11">
    <location>
        <begin position="36"/>
        <end position="90"/>
    </location>
</feature>
<keyword evidence="4 9" id="KW-0805">Transcription regulation</keyword>
<evidence type="ECO:0000313" key="12">
    <source>
        <dbReference type="EMBL" id="GFP93674.1"/>
    </source>
</evidence>
<reference evidence="12" key="1">
    <citation type="submission" date="2020-07" db="EMBL/GenBank/DDBJ databases">
        <title>Ethylene signaling mediates host invasion by parasitic plants.</title>
        <authorList>
            <person name="Yoshida S."/>
        </authorList>
    </citation>
    <scope>NUCLEOTIDE SEQUENCE</scope>
    <source>
        <strain evidence="12">Okayama</strain>
    </source>
</reference>
<feature type="compositionally biased region" description="Low complexity" evidence="10">
    <location>
        <begin position="91"/>
        <end position="104"/>
    </location>
</feature>
<evidence type="ECO:0000313" key="13">
    <source>
        <dbReference type="Proteomes" id="UP000653305"/>
    </source>
</evidence>